<dbReference type="Pfam" id="PF00628">
    <property type="entry name" value="PHD"/>
    <property type="match status" value="1"/>
</dbReference>
<dbReference type="Proteomes" id="UP001151582">
    <property type="component" value="Unassembled WGS sequence"/>
</dbReference>
<keyword evidence="3" id="KW-0862">Zinc</keyword>
<dbReference type="PANTHER" id="PTHR47636">
    <property type="entry name" value="TRANSCRIPTIONAL REGULATORY PROTEIN RCO1"/>
    <property type="match status" value="1"/>
</dbReference>
<proteinExistence type="predicted"/>
<accession>A0A9W8EG89</accession>
<comment type="caution">
    <text evidence="7">The sequence shown here is derived from an EMBL/GenBank/DDBJ whole genome shotgun (WGS) entry which is preliminary data.</text>
</comment>
<feature type="compositionally biased region" description="Polar residues" evidence="5">
    <location>
        <begin position="1"/>
        <end position="10"/>
    </location>
</feature>
<dbReference type="AlphaFoldDB" id="A0A9W8EG89"/>
<evidence type="ECO:0000256" key="5">
    <source>
        <dbReference type="SAM" id="MobiDB-lite"/>
    </source>
</evidence>
<reference evidence="7" key="1">
    <citation type="submission" date="2022-07" db="EMBL/GenBank/DDBJ databases">
        <title>Phylogenomic reconstructions and comparative analyses of Kickxellomycotina fungi.</title>
        <authorList>
            <person name="Reynolds N.K."/>
            <person name="Stajich J.E."/>
            <person name="Barry K."/>
            <person name="Grigoriev I.V."/>
            <person name="Crous P."/>
            <person name="Smith M.E."/>
        </authorList>
    </citation>
    <scope>NUCLEOTIDE SEQUENCE</scope>
    <source>
        <strain evidence="7">RSA 567</strain>
    </source>
</reference>
<feature type="region of interest" description="Disordered" evidence="5">
    <location>
        <begin position="1"/>
        <end position="26"/>
    </location>
</feature>
<feature type="domain" description="PHD-type" evidence="6">
    <location>
        <begin position="70"/>
        <end position="120"/>
    </location>
</feature>
<evidence type="ECO:0000256" key="4">
    <source>
        <dbReference type="PROSITE-ProRule" id="PRU00146"/>
    </source>
</evidence>
<keyword evidence="1" id="KW-0479">Metal-binding</keyword>
<dbReference type="GO" id="GO:0008270">
    <property type="term" value="F:zinc ion binding"/>
    <property type="evidence" value="ECO:0007669"/>
    <property type="project" value="UniProtKB-KW"/>
</dbReference>
<evidence type="ECO:0000313" key="8">
    <source>
        <dbReference type="Proteomes" id="UP001151582"/>
    </source>
</evidence>
<keyword evidence="8" id="KW-1185">Reference proteome</keyword>
<dbReference type="GO" id="GO:0006357">
    <property type="term" value="P:regulation of transcription by RNA polymerase II"/>
    <property type="evidence" value="ECO:0007669"/>
    <property type="project" value="TreeGrafter"/>
</dbReference>
<dbReference type="EMBL" id="JANBQB010000002">
    <property type="protein sequence ID" value="KAJ1985302.1"/>
    <property type="molecule type" value="Genomic_DNA"/>
</dbReference>
<evidence type="ECO:0000256" key="3">
    <source>
        <dbReference type="ARBA" id="ARBA00022833"/>
    </source>
</evidence>
<dbReference type="InterPro" id="IPR052819">
    <property type="entry name" value="Chromatin_regulatory_protein"/>
</dbReference>
<name>A0A9W8EG89_9FUNG</name>
<evidence type="ECO:0000259" key="6">
    <source>
        <dbReference type="PROSITE" id="PS50016"/>
    </source>
</evidence>
<protein>
    <recommendedName>
        <fullName evidence="6">PHD-type domain-containing protein</fullName>
    </recommendedName>
</protein>
<keyword evidence="2 4" id="KW-0863">Zinc-finger</keyword>
<dbReference type="PANTHER" id="PTHR47636:SF1">
    <property type="entry name" value="TRANSCRIPTIONAL REGULATORY PROTEIN RCO1"/>
    <property type="match status" value="1"/>
</dbReference>
<sequence length="403" mass="45089">MSSRGLSSSPAPKGSHDTLAVCSGEDSDSWSHQIKKKYAALSRSVTLPELVRKCKSNPPLPPRKVSKRNNETCEVCGDEGRFVCCDACPRVFHFLCLNPPLSETVIASQSIWYCPVCRERPSTTKVTLCDTRFNIFAPLIDKLEHRCPKAFVPPKHIVDEFEGVAANSLGEYVNTLENRPLRSGAPPANKKWMCPNHAAHAMPVSRRWKRTRVVKVDQGMPFATGGQIRVIDDDEDAEIAIYRRLKKARLAMRHDTSLAPQDDSGNRNIEYMVNSSSIKRAFCLRTRSRRVVSSDTDFAYSASLSRLFDDRLTSAPYRPSKLTTTEEFQQQVADLISARVTTALPTTDRIGLLLKAALNPTPAQPAMEDHVPHSACISYPDEKIDEVHRCRHWEMTLDPNANG</sequence>
<dbReference type="Gene3D" id="3.30.40.10">
    <property type="entry name" value="Zinc/RING finger domain, C3HC4 (zinc finger)"/>
    <property type="match status" value="1"/>
</dbReference>
<evidence type="ECO:0000256" key="1">
    <source>
        <dbReference type="ARBA" id="ARBA00022723"/>
    </source>
</evidence>
<dbReference type="SUPFAM" id="SSF57903">
    <property type="entry name" value="FYVE/PHD zinc finger"/>
    <property type="match status" value="1"/>
</dbReference>
<gene>
    <name evidence="7" type="ORF">H4R34_000123</name>
</gene>
<organism evidence="7 8">
    <name type="scientific">Dimargaris verticillata</name>
    <dbReference type="NCBI Taxonomy" id="2761393"/>
    <lineage>
        <taxon>Eukaryota</taxon>
        <taxon>Fungi</taxon>
        <taxon>Fungi incertae sedis</taxon>
        <taxon>Zoopagomycota</taxon>
        <taxon>Kickxellomycotina</taxon>
        <taxon>Dimargaritomycetes</taxon>
        <taxon>Dimargaritales</taxon>
        <taxon>Dimargaritaceae</taxon>
        <taxon>Dimargaris</taxon>
    </lineage>
</organism>
<dbReference type="InterPro" id="IPR013083">
    <property type="entry name" value="Znf_RING/FYVE/PHD"/>
</dbReference>
<dbReference type="InterPro" id="IPR001965">
    <property type="entry name" value="Znf_PHD"/>
</dbReference>
<dbReference type="OrthoDB" id="5876363at2759"/>
<dbReference type="PROSITE" id="PS50016">
    <property type="entry name" value="ZF_PHD_2"/>
    <property type="match status" value="1"/>
</dbReference>
<dbReference type="PROSITE" id="PS01359">
    <property type="entry name" value="ZF_PHD_1"/>
    <property type="match status" value="1"/>
</dbReference>
<dbReference type="InterPro" id="IPR019786">
    <property type="entry name" value="Zinc_finger_PHD-type_CS"/>
</dbReference>
<dbReference type="InterPro" id="IPR019787">
    <property type="entry name" value="Znf_PHD-finger"/>
</dbReference>
<evidence type="ECO:0000313" key="7">
    <source>
        <dbReference type="EMBL" id="KAJ1985302.1"/>
    </source>
</evidence>
<dbReference type="SMART" id="SM00249">
    <property type="entry name" value="PHD"/>
    <property type="match status" value="1"/>
</dbReference>
<evidence type="ECO:0000256" key="2">
    <source>
        <dbReference type="ARBA" id="ARBA00022771"/>
    </source>
</evidence>
<dbReference type="InterPro" id="IPR011011">
    <property type="entry name" value="Znf_FYVE_PHD"/>
</dbReference>
<dbReference type="GO" id="GO:0032221">
    <property type="term" value="C:Rpd3S complex"/>
    <property type="evidence" value="ECO:0007669"/>
    <property type="project" value="TreeGrafter"/>
</dbReference>